<dbReference type="Proteomes" id="UP001226691">
    <property type="component" value="Unassembled WGS sequence"/>
</dbReference>
<dbReference type="EMBL" id="JAUTBF010000001">
    <property type="protein sequence ID" value="MDQ1124758.1"/>
    <property type="molecule type" value="Genomic_DNA"/>
</dbReference>
<sequence>MTVPQMSDDFAGAFRTALIDHIDTAARVTSTRRRWWLGGGVTALALFAGTATAAATGLLPLPGAMEITTISTTATGTFTGSGSLDLGAAPENANGVVISLRCLTPGHFSFPDGSSLSCSSTDFGTGIEPGIAPSLFPLSNVMDGRVQITASPDARWSMTATYATATTTDWAINEQGQSYGVINENGDPDLIAVIADDGGQGYVRRSDLEDADGTTAQRSFSSPQDALEWQRRNEGIAHTIPVYATDGITRIGDFTVG</sequence>
<protein>
    <submittedName>
        <fullName evidence="2">Uncharacterized protein</fullName>
    </submittedName>
</protein>
<comment type="caution">
    <text evidence="2">The sequence shown here is derived from an EMBL/GenBank/DDBJ whole genome shotgun (WGS) entry which is preliminary data.</text>
</comment>
<proteinExistence type="predicted"/>
<evidence type="ECO:0000256" key="1">
    <source>
        <dbReference type="SAM" id="Phobius"/>
    </source>
</evidence>
<keyword evidence="1" id="KW-1133">Transmembrane helix</keyword>
<keyword evidence="1" id="KW-0472">Membrane</keyword>
<name>A0ABU0TYN3_MICTR</name>
<dbReference type="RefSeq" id="WP_307486515.1">
    <property type="nucleotide sequence ID" value="NZ_JAUTBF010000001.1"/>
</dbReference>
<evidence type="ECO:0000313" key="3">
    <source>
        <dbReference type="Proteomes" id="UP001226691"/>
    </source>
</evidence>
<feature type="transmembrane region" description="Helical" evidence="1">
    <location>
        <begin position="35"/>
        <end position="59"/>
    </location>
</feature>
<keyword evidence="1" id="KW-0812">Transmembrane</keyword>
<evidence type="ECO:0000313" key="2">
    <source>
        <dbReference type="EMBL" id="MDQ1124758.1"/>
    </source>
</evidence>
<keyword evidence="3" id="KW-1185">Reference proteome</keyword>
<gene>
    <name evidence="2" type="ORF">QE412_003331</name>
</gene>
<organism evidence="2 3">
    <name type="scientific">Microbacterium trichothecenolyticum</name>
    <name type="common">Aureobacterium trichothecenolyticum</name>
    <dbReference type="NCBI Taxonomy" id="69370"/>
    <lineage>
        <taxon>Bacteria</taxon>
        <taxon>Bacillati</taxon>
        <taxon>Actinomycetota</taxon>
        <taxon>Actinomycetes</taxon>
        <taxon>Micrococcales</taxon>
        <taxon>Microbacteriaceae</taxon>
        <taxon>Microbacterium</taxon>
    </lineage>
</organism>
<reference evidence="2 3" key="1">
    <citation type="submission" date="2023-07" db="EMBL/GenBank/DDBJ databases">
        <title>Functional and genomic diversity of the sorghum phyllosphere microbiome.</title>
        <authorList>
            <person name="Shade A."/>
        </authorList>
    </citation>
    <scope>NUCLEOTIDE SEQUENCE [LARGE SCALE GENOMIC DNA]</scope>
    <source>
        <strain evidence="2 3">SORGH_AS_1207</strain>
    </source>
</reference>
<accession>A0ABU0TYN3</accession>